<protein>
    <submittedName>
        <fullName evidence="9">Serine/threonine protein kinase</fullName>
    </submittedName>
</protein>
<evidence type="ECO:0000256" key="1">
    <source>
        <dbReference type="ARBA" id="ARBA00022679"/>
    </source>
</evidence>
<keyword evidence="7" id="KW-1133">Transmembrane helix</keyword>
<accession>A0ABR9PB13</accession>
<keyword evidence="10" id="KW-1185">Reference proteome</keyword>
<proteinExistence type="predicted"/>
<dbReference type="InterPro" id="IPR011009">
    <property type="entry name" value="Kinase-like_dom_sf"/>
</dbReference>
<dbReference type="PANTHER" id="PTHR43289:SF34">
    <property type="entry name" value="SERINE_THREONINE-PROTEIN KINASE YBDM-RELATED"/>
    <property type="match status" value="1"/>
</dbReference>
<evidence type="ECO:0000313" key="9">
    <source>
        <dbReference type="EMBL" id="MBE3001020.1"/>
    </source>
</evidence>
<organism evidence="9 10">
    <name type="scientific">Nocardiopsis coralli</name>
    <dbReference type="NCBI Taxonomy" id="2772213"/>
    <lineage>
        <taxon>Bacteria</taxon>
        <taxon>Bacillati</taxon>
        <taxon>Actinomycetota</taxon>
        <taxon>Actinomycetes</taxon>
        <taxon>Streptosporangiales</taxon>
        <taxon>Nocardiopsidaceae</taxon>
        <taxon>Nocardiopsis</taxon>
    </lineage>
</organism>
<dbReference type="InterPro" id="IPR008271">
    <property type="entry name" value="Ser/Thr_kinase_AS"/>
</dbReference>
<feature type="domain" description="Protein kinase" evidence="8">
    <location>
        <begin position="25"/>
        <end position="282"/>
    </location>
</feature>
<dbReference type="InterPro" id="IPR017441">
    <property type="entry name" value="Protein_kinase_ATP_BS"/>
</dbReference>
<feature type="binding site" evidence="5">
    <location>
        <position position="54"/>
    </location>
    <ligand>
        <name>ATP</name>
        <dbReference type="ChEBI" id="CHEBI:30616"/>
    </ligand>
</feature>
<dbReference type="InterPro" id="IPR000719">
    <property type="entry name" value="Prot_kinase_dom"/>
</dbReference>
<name>A0ABR9PB13_9ACTN</name>
<feature type="region of interest" description="Disordered" evidence="6">
    <location>
        <begin position="361"/>
        <end position="413"/>
    </location>
</feature>
<dbReference type="Proteomes" id="UP000806528">
    <property type="component" value="Unassembled WGS sequence"/>
</dbReference>
<evidence type="ECO:0000256" key="6">
    <source>
        <dbReference type="SAM" id="MobiDB-lite"/>
    </source>
</evidence>
<dbReference type="PROSITE" id="PS00108">
    <property type="entry name" value="PROTEIN_KINASE_ST"/>
    <property type="match status" value="1"/>
</dbReference>
<dbReference type="PANTHER" id="PTHR43289">
    <property type="entry name" value="MITOGEN-ACTIVATED PROTEIN KINASE KINASE KINASE 20-RELATED"/>
    <property type="match status" value="1"/>
</dbReference>
<dbReference type="EMBL" id="JADBGI010000020">
    <property type="protein sequence ID" value="MBE3001020.1"/>
    <property type="molecule type" value="Genomic_DNA"/>
</dbReference>
<gene>
    <name evidence="9" type="ORF">IDM40_20320</name>
</gene>
<dbReference type="Pfam" id="PF00069">
    <property type="entry name" value="Pkinase"/>
    <property type="match status" value="1"/>
</dbReference>
<keyword evidence="4 5" id="KW-0067">ATP-binding</keyword>
<dbReference type="SMART" id="SM00220">
    <property type="entry name" value="S_TKc"/>
    <property type="match status" value="1"/>
</dbReference>
<dbReference type="PROSITE" id="PS50011">
    <property type="entry name" value="PROTEIN_KINASE_DOM"/>
    <property type="match status" value="1"/>
</dbReference>
<dbReference type="Gene3D" id="1.10.510.10">
    <property type="entry name" value="Transferase(Phosphotransferase) domain 1"/>
    <property type="match status" value="1"/>
</dbReference>
<evidence type="ECO:0000256" key="5">
    <source>
        <dbReference type="PROSITE-ProRule" id="PRU10141"/>
    </source>
</evidence>
<dbReference type="SUPFAM" id="SSF56112">
    <property type="entry name" value="Protein kinase-like (PK-like)"/>
    <property type="match status" value="1"/>
</dbReference>
<keyword evidence="7" id="KW-0472">Membrane</keyword>
<dbReference type="CDD" id="cd14014">
    <property type="entry name" value="STKc_PknB_like"/>
    <property type="match status" value="1"/>
</dbReference>
<sequence length="554" mass="57383">MHTEATAAPRLGALGPDDPTRIGGYRIVGKVGAGGMGTVYAGAVPEDGSYVAVKLIHPEFADDTDFRSRFAREISLLSRVDDRCVPALLKADPHGDPPWLVTEFVAGQTLDAYVREHGPLSPGLLHGLAVGVAEALRSIHALGVVHRDLKPGNVILAPDGPKLLDFGIARAAGEAALTRTGGLVGTPGWAAPELYRAESLTGAGDVFSWGALLLFAATGRTPFGTASPDVLAYRALREEPDLSGLSKKMRPLVAAAMDKDPDARPAPSRLLTELTGVAAPVTPRDDGADEVTTVVGQVLDQQWNHVTGVDPAPPRTRVLRNGKPWNGRRRWAALGVAAGAVVLSGAIVAALLGSPFGGTDEGGSDGGAVDADAADGDGGPVAWDPPEAATEGRNPDHESQASIETADAEQASLSDVLSPGDEYASLVHRALTHRRTDTVNVSAVEPAGAGEGDGVEFTASVNAIPVGEGPEAGFSKLTVVTPEGHFRAPENIVADNTSYMLNVELTVAFDGAPPQGLLALIDEEYVENAEGAPPVGVCYDAETGEFSVDFDECL</sequence>
<evidence type="ECO:0000313" key="10">
    <source>
        <dbReference type="Proteomes" id="UP000806528"/>
    </source>
</evidence>
<keyword evidence="1" id="KW-0808">Transferase</keyword>
<keyword evidence="9" id="KW-0723">Serine/threonine-protein kinase</keyword>
<comment type="caution">
    <text evidence="9">The sequence shown here is derived from an EMBL/GenBank/DDBJ whole genome shotgun (WGS) entry which is preliminary data.</text>
</comment>
<keyword evidence="7" id="KW-0812">Transmembrane</keyword>
<dbReference type="Gene3D" id="3.30.200.20">
    <property type="entry name" value="Phosphorylase Kinase, domain 1"/>
    <property type="match status" value="1"/>
</dbReference>
<feature type="transmembrane region" description="Helical" evidence="7">
    <location>
        <begin position="331"/>
        <end position="352"/>
    </location>
</feature>
<evidence type="ECO:0000256" key="4">
    <source>
        <dbReference type="ARBA" id="ARBA00022840"/>
    </source>
</evidence>
<dbReference type="GO" id="GO:0004674">
    <property type="term" value="F:protein serine/threonine kinase activity"/>
    <property type="evidence" value="ECO:0007669"/>
    <property type="project" value="UniProtKB-KW"/>
</dbReference>
<dbReference type="PROSITE" id="PS00107">
    <property type="entry name" value="PROTEIN_KINASE_ATP"/>
    <property type="match status" value="1"/>
</dbReference>
<evidence type="ECO:0000259" key="8">
    <source>
        <dbReference type="PROSITE" id="PS50011"/>
    </source>
</evidence>
<evidence type="ECO:0000256" key="3">
    <source>
        <dbReference type="ARBA" id="ARBA00022777"/>
    </source>
</evidence>
<reference evidence="9 10" key="1">
    <citation type="submission" date="2020-09" db="EMBL/GenBank/DDBJ databases">
        <title>Diversity and distribution of actinomycetes associated with coral in the coast of Hainan.</title>
        <authorList>
            <person name="Li F."/>
        </authorList>
    </citation>
    <scope>NUCLEOTIDE SEQUENCE [LARGE SCALE GENOMIC DNA]</scope>
    <source>
        <strain evidence="9 10">HNM0947</strain>
    </source>
</reference>
<keyword evidence="2 5" id="KW-0547">Nucleotide-binding</keyword>
<evidence type="ECO:0000256" key="2">
    <source>
        <dbReference type="ARBA" id="ARBA00022741"/>
    </source>
</evidence>
<keyword evidence="3 9" id="KW-0418">Kinase</keyword>
<dbReference type="RefSeq" id="WP_193123624.1">
    <property type="nucleotide sequence ID" value="NZ_JADBGI010000020.1"/>
</dbReference>
<evidence type="ECO:0000256" key="7">
    <source>
        <dbReference type="SAM" id="Phobius"/>
    </source>
</evidence>